<proteinExistence type="predicted"/>
<evidence type="ECO:0000313" key="1">
    <source>
        <dbReference type="EMBL" id="QHU15125.1"/>
    </source>
</evidence>
<sequence length="329" mass="38792">MIDNKIIFIKSYNFPKKEVAKTTTDYLRGELIGECLRKNHDYSNVMISDYNSLLHLSAKKRIKITNSIIFFVRFASLEQIKKLEKYISILKSNNNYVIHDVCDFWNMCENNTNTHMELSRENIMNCVIVSSSEYMKQYIKKYTKAKVVKILHQSDSRINKVDNVNLQIQYLGSVEKLHLSKKLVERLNINIRTFGEGLKSSGFEYYKKAERSIHISYIKKENTMYYHFCDTGKIYTALASNSIIICTKVPCYIELLGDDYEFFIKNGETEEEIFKNITNVYNKAKLVLNNEKKLFSYIKKYSKILEMLNLNNVVKKYDKLIKNIYLNRT</sequence>
<accession>A0A6C0KAT6</accession>
<protein>
    <submittedName>
        <fullName evidence="1">Uncharacterized protein</fullName>
    </submittedName>
</protein>
<dbReference type="EMBL" id="MN740850">
    <property type="protein sequence ID" value="QHU15125.1"/>
    <property type="molecule type" value="Genomic_DNA"/>
</dbReference>
<dbReference type="AlphaFoldDB" id="A0A6C0KAT6"/>
<name>A0A6C0KAT6_9ZZZZ</name>
<reference evidence="1" key="1">
    <citation type="journal article" date="2020" name="Nature">
        <title>Giant virus diversity and host interactions through global metagenomics.</title>
        <authorList>
            <person name="Schulz F."/>
            <person name="Roux S."/>
            <person name="Paez-Espino D."/>
            <person name="Jungbluth S."/>
            <person name="Walsh D.A."/>
            <person name="Denef V.J."/>
            <person name="McMahon K.D."/>
            <person name="Konstantinidis K.T."/>
            <person name="Eloe-Fadrosh E.A."/>
            <person name="Kyrpides N.C."/>
            <person name="Woyke T."/>
        </authorList>
    </citation>
    <scope>NUCLEOTIDE SEQUENCE</scope>
    <source>
        <strain evidence="1">GVMAG-S-1102244-55</strain>
    </source>
</reference>
<organism evidence="1">
    <name type="scientific">viral metagenome</name>
    <dbReference type="NCBI Taxonomy" id="1070528"/>
    <lineage>
        <taxon>unclassified sequences</taxon>
        <taxon>metagenomes</taxon>
        <taxon>organismal metagenomes</taxon>
    </lineage>
</organism>